<dbReference type="GO" id="GO:0043022">
    <property type="term" value="F:ribosome binding"/>
    <property type="evidence" value="ECO:0007669"/>
    <property type="project" value="InterPro"/>
</dbReference>
<evidence type="ECO:0000259" key="3">
    <source>
        <dbReference type="Pfam" id="PF24986"/>
    </source>
</evidence>
<dbReference type="Pfam" id="PF24986">
    <property type="entry name" value="PRC_RimM"/>
    <property type="match status" value="1"/>
</dbReference>
<dbReference type="SUPFAM" id="SSF50346">
    <property type="entry name" value="PRC-barrel domain"/>
    <property type="match status" value="1"/>
</dbReference>
<dbReference type="Proteomes" id="UP000030960">
    <property type="component" value="Unassembled WGS sequence"/>
</dbReference>
<keyword evidence="5" id="KW-1185">Reference proteome</keyword>
<proteinExistence type="inferred from homology"/>
<evidence type="ECO:0000313" key="4">
    <source>
        <dbReference type="EMBL" id="KHQ53102.1"/>
    </source>
</evidence>
<comment type="similarity">
    <text evidence="1">Belongs to the RimM family.</text>
</comment>
<comment type="function">
    <text evidence="1">An accessory protein needed during the final step in the assembly of 30S ribosomal subunit, possibly for assembly of the head region. Essential for efficient processing of 16S rRNA. May be needed both before and after RbfA during the maturation of 16S rRNA. It has affinity for free ribosomal 30S subunits but not for 70S ribosomes.</text>
</comment>
<dbReference type="GO" id="GO:0006364">
    <property type="term" value="P:rRNA processing"/>
    <property type="evidence" value="ECO:0007669"/>
    <property type="project" value="UniProtKB-UniRule"/>
</dbReference>
<dbReference type="GO" id="GO:0005840">
    <property type="term" value="C:ribosome"/>
    <property type="evidence" value="ECO:0007669"/>
    <property type="project" value="InterPro"/>
</dbReference>
<dbReference type="Pfam" id="PF01782">
    <property type="entry name" value="RimM"/>
    <property type="match status" value="1"/>
</dbReference>
<dbReference type="PANTHER" id="PTHR33692:SF1">
    <property type="entry name" value="RIBOSOME MATURATION FACTOR RIMM"/>
    <property type="match status" value="1"/>
</dbReference>
<comment type="subcellular location">
    <subcellularLocation>
        <location evidence="1">Cytoplasm</location>
    </subcellularLocation>
</comment>
<organism evidence="4 5">
    <name type="scientific">Mameliella alba</name>
    <dbReference type="NCBI Taxonomy" id="561184"/>
    <lineage>
        <taxon>Bacteria</taxon>
        <taxon>Pseudomonadati</taxon>
        <taxon>Pseudomonadota</taxon>
        <taxon>Alphaproteobacteria</taxon>
        <taxon>Rhodobacterales</taxon>
        <taxon>Roseobacteraceae</taxon>
        <taxon>Mameliella</taxon>
    </lineage>
</organism>
<gene>
    <name evidence="1 4" type="primary">rimM</name>
    <name evidence="4" type="ORF">OA50_02128</name>
</gene>
<dbReference type="RefSeq" id="WP_043140804.1">
    <property type="nucleotide sequence ID" value="NZ_AP022337.1"/>
</dbReference>
<accession>A0A0B3RYD3</accession>
<dbReference type="EMBL" id="JSUQ01000008">
    <property type="protein sequence ID" value="KHQ53102.1"/>
    <property type="molecule type" value="Genomic_DNA"/>
</dbReference>
<dbReference type="InterPro" id="IPR036976">
    <property type="entry name" value="RimM_N_sf"/>
</dbReference>
<feature type="domain" description="RimM N-terminal" evidence="2">
    <location>
        <begin position="6"/>
        <end position="85"/>
    </location>
</feature>
<sequence>MTDTICVGAIAGAFGVHGEVRLKSFTSDPLAVADYSPLSTEDGARLFDIEITREIKNGFAAHLSGVRTKEEADALKGTRLYAPRDRLPNLPDDEYYHADLIGLPVFDAGGVELGKVRAVQNHGATDLLELQVPGKSSTVLLPFTLAAVPTVDLTAGRIVADPPEGLFD</sequence>
<dbReference type="PANTHER" id="PTHR33692">
    <property type="entry name" value="RIBOSOME MATURATION FACTOR RIMM"/>
    <property type="match status" value="1"/>
</dbReference>
<dbReference type="SUPFAM" id="SSF50447">
    <property type="entry name" value="Translation proteins"/>
    <property type="match status" value="1"/>
</dbReference>
<dbReference type="PATRIC" id="fig|1515334.3.peg.2145"/>
<keyword evidence="1" id="KW-0698">rRNA processing</keyword>
<dbReference type="GeneID" id="66501273"/>
<dbReference type="GO" id="GO:0005737">
    <property type="term" value="C:cytoplasm"/>
    <property type="evidence" value="ECO:0007669"/>
    <property type="project" value="UniProtKB-SubCell"/>
</dbReference>
<name>A0A0B3RYD3_9RHOB</name>
<dbReference type="InterPro" id="IPR056792">
    <property type="entry name" value="PRC_RimM"/>
</dbReference>
<dbReference type="GO" id="GO:0042274">
    <property type="term" value="P:ribosomal small subunit biogenesis"/>
    <property type="evidence" value="ECO:0007669"/>
    <property type="project" value="UniProtKB-UniRule"/>
</dbReference>
<evidence type="ECO:0000256" key="1">
    <source>
        <dbReference type="HAMAP-Rule" id="MF_00014"/>
    </source>
</evidence>
<dbReference type="InterPro" id="IPR002676">
    <property type="entry name" value="RimM_N"/>
</dbReference>
<dbReference type="NCBIfam" id="TIGR02273">
    <property type="entry name" value="16S_RimM"/>
    <property type="match status" value="1"/>
</dbReference>
<accession>A0A225QJP2</accession>
<dbReference type="Gene3D" id="2.30.30.240">
    <property type="entry name" value="PRC-barrel domain"/>
    <property type="match status" value="1"/>
</dbReference>
<protein>
    <recommendedName>
        <fullName evidence="1">Ribosome maturation factor RimM</fullName>
    </recommendedName>
</protein>
<dbReference type="InterPro" id="IPR011961">
    <property type="entry name" value="RimM"/>
</dbReference>
<keyword evidence="1" id="KW-0143">Chaperone</keyword>
<comment type="subunit">
    <text evidence="1">Binds ribosomal protein uS19.</text>
</comment>
<reference evidence="4 5" key="1">
    <citation type="submission" date="2014-10" db="EMBL/GenBank/DDBJ databases">
        <title>Genome sequence of Ponticoccus sp. strain UMTAT08 isolated from clonal culture of toxic dinoflagellate Alexandrium tamiyavanichii.</title>
        <authorList>
            <person name="Gan H.Y."/>
            <person name="Muhd D.-D."/>
            <person name="Mohd Noor M.E."/>
            <person name="Yeong Y.S."/>
            <person name="Usup G."/>
        </authorList>
    </citation>
    <scope>NUCLEOTIDE SEQUENCE [LARGE SCALE GENOMIC DNA]</scope>
    <source>
        <strain evidence="4 5">UMTAT08</strain>
    </source>
</reference>
<comment type="domain">
    <text evidence="1">The PRC barrel domain binds ribosomal protein uS19.</text>
</comment>
<dbReference type="InterPro" id="IPR009000">
    <property type="entry name" value="Transl_B-barrel_sf"/>
</dbReference>
<feature type="domain" description="Ribosome maturation factor RimM PRC barrel" evidence="3">
    <location>
        <begin position="98"/>
        <end position="166"/>
    </location>
</feature>
<evidence type="ECO:0000259" key="2">
    <source>
        <dbReference type="Pfam" id="PF01782"/>
    </source>
</evidence>
<dbReference type="InterPro" id="IPR011033">
    <property type="entry name" value="PRC_barrel-like_sf"/>
</dbReference>
<accession>A0A225PYZ6</accession>
<dbReference type="AlphaFoldDB" id="A0A0B3RYD3"/>
<evidence type="ECO:0000313" key="5">
    <source>
        <dbReference type="Proteomes" id="UP000030960"/>
    </source>
</evidence>
<comment type="caution">
    <text evidence="4">The sequence shown here is derived from an EMBL/GenBank/DDBJ whole genome shotgun (WGS) entry which is preliminary data.</text>
</comment>
<dbReference type="OrthoDB" id="9788191at2"/>
<keyword evidence="1" id="KW-0963">Cytoplasm</keyword>
<dbReference type="STRING" id="561184.SAMN05216376_10689"/>
<dbReference type="Gene3D" id="2.40.30.60">
    <property type="entry name" value="RimM"/>
    <property type="match status" value="1"/>
</dbReference>
<keyword evidence="1" id="KW-0690">Ribosome biogenesis</keyword>
<dbReference type="HAMAP" id="MF_00014">
    <property type="entry name" value="Ribosome_mat_RimM"/>
    <property type="match status" value="1"/>
</dbReference>